<feature type="compositionally biased region" description="Low complexity" evidence="1">
    <location>
        <begin position="410"/>
        <end position="434"/>
    </location>
</feature>
<gene>
    <name evidence="3" type="ORF">RHOBADRAFT_47646</name>
</gene>
<dbReference type="OMA" id="AVRMRRY"/>
<feature type="region of interest" description="Disordered" evidence="1">
    <location>
        <begin position="345"/>
        <end position="371"/>
    </location>
</feature>
<keyword evidence="4" id="KW-1185">Reference proteome</keyword>
<keyword evidence="2" id="KW-0812">Transmembrane</keyword>
<sequence length="441" mass="46476">MREPSAPPPVYYPGAARRRSTNPPDLASGLAPSTNTASTASCTVQWAYHPCAPDAQGGNGTWGRRLRLAEVWRALACRDELLYDGWPRQFGGRDRVPWDVARRDRDAAATGPAVDEEHGAPRPDHRRTRSRALSLSLSLSRRTTTGADSGVALTPHSTHYEAGTHPLAPLYKKRVADLNALIQGELVTARLWLALVETLDYVWIVALVVALAQGKGVQTGFLKGVEIGLVLVILLNGLAINAVRMRRYTLARALKTRTRDWSPLALTSTNAGLMRNYLDGDAEPREGMDSVPVKDGPVMRWRMRETEGGFWLGYRPIVRVELVTPSSFSNPAAYLPVVDPELGAPPQVLGLEPDELDLEPPNGAHGSPRAPVAASASALAAAPVSGLAPTVGEGAGEGAGAAGGAGGSAPGEATSVPVVGAAAGAGPAPVVGEPPRYEDAH</sequence>
<keyword evidence="2" id="KW-1133">Transmembrane helix</keyword>
<reference evidence="3 4" key="1">
    <citation type="journal article" date="2015" name="Front. Microbiol.">
        <title>Genome sequence of the plant growth promoting endophytic yeast Rhodotorula graminis WP1.</title>
        <authorList>
            <person name="Firrincieli A."/>
            <person name="Otillar R."/>
            <person name="Salamov A."/>
            <person name="Schmutz J."/>
            <person name="Khan Z."/>
            <person name="Redman R.S."/>
            <person name="Fleck N.D."/>
            <person name="Lindquist E."/>
            <person name="Grigoriev I.V."/>
            <person name="Doty S.L."/>
        </authorList>
    </citation>
    <scope>NUCLEOTIDE SEQUENCE [LARGE SCALE GENOMIC DNA]</scope>
    <source>
        <strain evidence="3 4">WP1</strain>
    </source>
</reference>
<feature type="transmembrane region" description="Helical" evidence="2">
    <location>
        <begin position="224"/>
        <end position="243"/>
    </location>
</feature>
<feature type="region of interest" description="Disordered" evidence="1">
    <location>
        <begin position="395"/>
        <end position="441"/>
    </location>
</feature>
<dbReference type="EMBL" id="KQ474092">
    <property type="protein sequence ID" value="KPV71689.1"/>
    <property type="molecule type" value="Genomic_DNA"/>
</dbReference>
<dbReference type="GeneID" id="28975469"/>
<name>A0A0P9EQ93_RHOGW</name>
<feature type="compositionally biased region" description="Pro residues" evidence="1">
    <location>
        <begin position="1"/>
        <end position="11"/>
    </location>
</feature>
<feature type="region of interest" description="Disordered" evidence="1">
    <location>
        <begin position="1"/>
        <end position="35"/>
    </location>
</feature>
<protein>
    <submittedName>
        <fullName evidence="3">Uncharacterized protein</fullName>
    </submittedName>
</protein>
<accession>A0A0P9EQ93</accession>
<keyword evidence="2" id="KW-0472">Membrane</keyword>
<evidence type="ECO:0000313" key="3">
    <source>
        <dbReference type="EMBL" id="KPV71689.1"/>
    </source>
</evidence>
<evidence type="ECO:0000313" key="4">
    <source>
        <dbReference type="Proteomes" id="UP000053890"/>
    </source>
</evidence>
<organism evidence="3 4">
    <name type="scientific">Rhodotorula graminis (strain WP1)</name>
    <dbReference type="NCBI Taxonomy" id="578459"/>
    <lineage>
        <taxon>Eukaryota</taxon>
        <taxon>Fungi</taxon>
        <taxon>Dikarya</taxon>
        <taxon>Basidiomycota</taxon>
        <taxon>Pucciniomycotina</taxon>
        <taxon>Microbotryomycetes</taxon>
        <taxon>Sporidiobolales</taxon>
        <taxon>Sporidiobolaceae</taxon>
        <taxon>Rhodotorula</taxon>
    </lineage>
</organism>
<feature type="region of interest" description="Disordered" evidence="1">
    <location>
        <begin position="105"/>
        <end position="130"/>
    </location>
</feature>
<evidence type="ECO:0000256" key="1">
    <source>
        <dbReference type="SAM" id="MobiDB-lite"/>
    </source>
</evidence>
<feature type="compositionally biased region" description="Gly residues" evidence="1">
    <location>
        <begin position="395"/>
        <end position="409"/>
    </location>
</feature>
<dbReference type="OrthoDB" id="2538059at2759"/>
<dbReference type="Proteomes" id="UP000053890">
    <property type="component" value="Unassembled WGS sequence"/>
</dbReference>
<evidence type="ECO:0000256" key="2">
    <source>
        <dbReference type="SAM" id="Phobius"/>
    </source>
</evidence>
<dbReference type="AlphaFoldDB" id="A0A0P9EQ93"/>
<proteinExistence type="predicted"/>
<feature type="transmembrane region" description="Helical" evidence="2">
    <location>
        <begin position="191"/>
        <end position="212"/>
    </location>
</feature>
<dbReference type="RefSeq" id="XP_018267738.1">
    <property type="nucleotide sequence ID" value="XM_018415021.1"/>
</dbReference>